<accession>D5IEF6</accession>
<name>D5IEF6_LIMQU</name>
<dbReference type="Gene3D" id="3.20.20.80">
    <property type="entry name" value="Glycosidases"/>
    <property type="match status" value="1"/>
</dbReference>
<protein>
    <submittedName>
        <fullName evidence="2">GH5 family protein GH5C</fullName>
    </submittedName>
</protein>
<dbReference type="CAZy" id="GH5">
    <property type="family name" value="Glycoside Hydrolase Family 5"/>
</dbReference>
<dbReference type="PANTHER" id="PTHR37398">
    <property type="entry name" value="ENDO-BETA-1,4-MANNANASE"/>
    <property type="match status" value="1"/>
</dbReference>
<evidence type="ECO:0000313" key="2">
    <source>
        <dbReference type="EMBL" id="ADE58568.1"/>
    </source>
</evidence>
<dbReference type="EMBL" id="GU066827">
    <property type="protein sequence ID" value="ADE58568.1"/>
    <property type="molecule type" value="mRNA"/>
</dbReference>
<reference evidence="2" key="1">
    <citation type="journal article" date="2010" name="Proc. Natl. Acad. Sci. U.S.A.">
        <title>Molecular insight into lignocellulose digestion by a marine isopod in the absence of gut microbes.</title>
        <authorList>
            <person name="King A.J."/>
            <person name="Cragg S.M."/>
            <person name="Li Y."/>
            <person name="Dymond J."/>
            <person name="Guille M.J."/>
            <person name="Bowles D.J."/>
            <person name="Bruce N.C."/>
            <person name="Graham I.A."/>
            <person name="McQueen-Mason S.J."/>
        </authorList>
    </citation>
    <scope>NUCLEOTIDE SEQUENCE</scope>
</reference>
<feature type="chain" id="PRO_5003073509" evidence="1">
    <location>
        <begin position="21"/>
        <end position="373"/>
    </location>
</feature>
<dbReference type="SUPFAM" id="SSF51445">
    <property type="entry name" value="(Trans)glycosidases"/>
    <property type="match status" value="1"/>
</dbReference>
<dbReference type="PANTHER" id="PTHR37398:SF3">
    <property type="entry name" value="GLYCOSIDE HYDROLASE FAMILY 5 DOMAIN-CONTAINING PROTEIN"/>
    <property type="match status" value="1"/>
</dbReference>
<proteinExistence type="evidence at transcript level"/>
<dbReference type="AlphaFoldDB" id="D5IEF6"/>
<organism evidence="2">
    <name type="scientific">Limnoria quadripunctata</name>
    <name type="common">Gribble</name>
    <dbReference type="NCBI Taxonomy" id="161573"/>
    <lineage>
        <taxon>Eukaryota</taxon>
        <taxon>Metazoa</taxon>
        <taxon>Ecdysozoa</taxon>
        <taxon>Arthropoda</taxon>
        <taxon>Crustacea</taxon>
        <taxon>Multicrustacea</taxon>
        <taxon>Malacostraca</taxon>
        <taxon>Eumalacostraca</taxon>
        <taxon>Peracarida</taxon>
        <taxon>Isopoda</taxon>
        <taxon>Limnoriidae</taxon>
        <taxon>Limnoria</taxon>
    </lineage>
</organism>
<evidence type="ECO:0000256" key="1">
    <source>
        <dbReference type="SAM" id="SignalP"/>
    </source>
</evidence>
<feature type="signal peptide" evidence="1">
    <location>
        <begin position="1"/>
        <end position="20"/>
    </location>
</feature>
<sequence>MNQMLLQAIFFLGLLSTSFAARLAVSGTSLTYGNDQVYLNGVNIAWNSYGYDFGNGNYDGSIENWMSDIGSAGGNTVRMWVQVEGESTPSFDNRGMVTACDNTGDFLTDVVTFLDAAQESGVLVIFTVWNGAVMSNQPYIDMILDDDKLQSYLDNCLTDWAKAVADHPALGAWEAMNEPAGSVHVSSDANHCYDTTNVGKQGGGWSGANIPMERFLILFGKMNQVIRANDPSGIVTIGAYSQFSTTDAFSDTTNHYTDECLNGAAGSGSELDFYQVHTYDWQGSWPPHGPFTLQASDFELDKPFLIGEYSGDCGAGNTLSELNTYAYENGYVGGLSWHWAATGDCSDTRAVQRQALGTLVDRTDNGVVDFIVG</sequence>
<keyword evidence="1" id="KW-0732">Signal</keyword>
<dbReference type="InterPro" id="IPR017853">
    <property type="entry name" value="GH"/>
</dbReference>